<name>F5VFY7_9LACO</name>
<evidence type="ECO:0000313" key="2">
    <source>
        <dbReference type="Proteomes" id="UP000006227"/>
    </source>
</evidence>
<dbReference type="RefSeq" id="WP_004563971.1">
    <property type="nucleotide sequence ID" value="NZ_AFMN01000002.1"/>
</dbReference>
<protein>
    <submittedName>
        <fullName evidence="1">Uncharacterized protein</fullName>
    </submittedName>
</protein>
<dbReference type="EMBL" id="AFMN01000002">
    <property type="protein sequence ID" value="EGL98276.1"/>
    <property type="molecule type" value="Genomic_DNA"/>
</dbReference>
<gene>
    <name evidence="1" type="ORF">NIAS840_01707</name>
</gene>
<sequence>MNRNLRNARAIAELLQSQGYDEVLVALGNDGLIGTSIQGKNESTPYILYKLFDDMCNADKLIFMALALGMGKENSERRINVE</sequence>
<reference evidence="1 2" key="1">
    <citation type="journal article" date="2011" name="J. Bacteriol.">
        <title>Genome Sequence of Lactobacillus salivarius NIAS840, Isolated from Chicken Intestine.</title>
        <authorList>
            <person name="Ham J.S."/>
            <person name="Kim H.W."/>
            <person name="Seol K.H."/>
            <person name="Jang A."/>
            <person name="Jeong S.G."/>
            <person name="Oh M.H."/>
            <person name="Kim D.H."/>
            <person name="Kang D.K."/>
            <person name="Kim G.B."/>
            <person name="Cha C.J."/>
        </authorList>
    </citation>
    <scope>NUCLEOTIDE SEQUENCE [LARGE SCALE GENOMIC DNA]</scope>
    <source>
        <strain evidence="1 2">NIAS840</strain>
    </source>
</reference>
<dbReference type="AlphaFoldDB" id="F5VFY7"/>
<accession>F5VFY7</accession>
<dbReference type="Proteomes" id="UP000006227">
    <property type="component" value="Unassembled WGS sequence"/>
</dbReference>
<dbReference type="PATRIC" id="fig|1029822.3.peg.1703"/>
<evidence type="ECO:0000313" key="1">
    <source>
        <dbReference type="EMBL" id="EGL98276.1"/>
    </source>
</evidence>
<proteinExistence type="predicted"/>
<comment type="caution">
    <text evidence="1">The sequence shown here is derived from an EMBL/GenBank/DDBJ whole genome shotgun (WGS) entry which is preliminary data.</text>
</comment>
<organism evidence="1 2">
    <name type="scientific">Ligilactobacillus salivarius NIAS840</name>
    <dbReference type="NCBI Taxonomy" id="1029822"/>
    <lineage>
        <taxon>Bacteria</taxon>
        <taxon>Bacillati</taxon>
        <taxon>Bacillota</taxon>
        <taxon>Bacilli</taxon>
        <taxon>Lactobacillales</taxon>
        <taxon>Lactobacillaceae</taxon>
        <taxon>Ligilactobacillus</taxon>
    </lineage>
</organism>